<evidence type="ECO:0000256" key="7">
    <source>
        <dbReference type="ARBA" id="ARBA00035131"/>
    </source>
</evidence>
<evidence type="ECO:0000256" key="4">
    <source>
        <dbReference type="ARBA" id="ARBA00022723"/>
    </source>
</evidence>
<evidence type="ECO:0000256" key="6">
    <source>
        <dbReference type="ARBA" id="ARBA00022833"/>
    </source>
</evidence>
<evidence type="ECO:0000256" key="10">
    <source>
        <dbReference type="SAM" id="MobiDB-lite"/>
    </source>
</evidence>
<keyword evidence="6" id="KW-0862">Zinc</keyword>
<dbReference type="Pfam" id="PF00097">
    <property type="entry name" value="zf-C3HC4"/>
    <property type="match status" value="1"/>
</dbReference>
<dbReference type="CDD" id="cd16536">
    <property type="entry name" value="RING-HC_RNF10"/>
    <property type="match status" value="1"/>
</dbReference>
<keyword evidence="9" id="KW-0175">Coiled coil</keyword>
<dbReference type="GO" id="GO:0008270">
    <property type="term" value="F:zinc ion binding"/>
    <property type="evidence" value="ECO:0007669"/>
    <property type="project" value="UniProtKB-KW"/>
</dbReference>
<dbReference type="GO" id="GO:0000976">
    <property type="term" value="F:transcription cis-regulatory region binding"/>
    <property type="evidence" value="ECO:0007669"/>
    <property type="project" value="TreeGrafter"/>
</dbReference>
<gene>
    <name evidence="11" type="ORF">QR98_0067270</name>
</gene>
<feature type="region of interest" description="Disordered" evidence="10">
    <location>
        <begin position="13"/>
        <end position="42"/>
    </location>
</feature>
<organism evidence="11 12">
    <name type="scientific">Sarcoptes scabiei</name>
    <name type="common">Itch mite</name>
    <name type="synonym">Acarus scabiei</name>
    <dbReference type="NCBI Taxonomy" id="52283"/>
    <lineage>
        <taxon>Eukaryota</taxon>
        <taxon>Metazoa</taxon>
        <taxon>Ecdysozoa</taxon>
        <taxon>Arthropoda</taxon>
        <taxon>Chelicerata</taxon>
        <taxon>Arachnida</taxon>
        <taxon>Acari</taxon>
        <taxon>Acariformes</taxon>
        <taxon>Sarcoptiformes</taxon>
        <taxon>Astigmata</taxon>
        <taxon>Psoroptidia</taxon>
        <taxon>Sarcoptoidea</taxon>
        <taxon>Sarcoptidae</taxon>
        <taxon>Sarcoptinae</taxon>
        <taxon>Sarcoptes</taxon>
    </lineage>
</organism>
<dbReference type="PROSITE" id="PS50089">
    <property type="entry name" value="ZF_RING_2"/>
    <property type="match status" value="1"/>
</dbReference>
<name>A0A132ABA9_SARSC</name>
<evidence type="ECO:0000313" key="11">
    <source>
        <dbReference type="EMBL" id="KPM08213.1"/>
    </source>
</evidence>
<dbReference type="PANTHER" id="PTHR12983">
    <property type="entry name" value="RING FINGER 10 FAMILY MEMBER"/>
    <property type="match status" value="1"/>
</dbReference>
<evidence type="ECO:0000256" key="3">
    <source>
        <dbReference type="ARBA" id="ARBA00022490"/>
    </source>
</evidence>
<dbReference type="OrthoDB" id="10064108at2759"/>
<dbReference type="InterPro" id="IPR039739">
    <property type="entry name" value="MAG2/RNF10"/>
</dbReference>
<accession>A0A132ABA9</accession>
<evidence type="ECO:0000313" key="12">
    <source>
        <dbReference type="Proteomes" id="UP000616769"/>
    </source>
</evidence>
<dbReference type="InterPro" id="IPR018957">
    <property type="entry name" value="Znf_C3HC4_RING-type"/>
</dbReference>
<keyword evidence="5" id="KW-0863">Zinc-finger</keyword>
<feature type="region of interest" description="Disordered" evidence="10">
    <location>
        <begin position="522"/>
        <end position="544"/>
    </location>
</feature>
<dbReference type="Proteomes" id="UP000616769">
    <property type="component" value="Unassembled WGS sequence"/>
</dbReference>
<evidence type="ECO:0000256" key="8">
    <source>
        <dbReference type="ARBA" id="ARBA00035390"/>
    </source>
</evidence>
<dbReference type="PANTHER" id="PTHR12983:SF9">
    <property type="entry name" value="E3 UBIQUITIN-PROTEIN LIGASE RNF10"/>
    <property type="match status" value="1"/>
</dbReference>
<dbReference type="SUPFAM" id="SSF57850">
    <property type="entry name" value="RING/U-box"/>
    <property type="match status" value="1"/>
</dbReference>
<dbReference type="EMBL" id="JXLN01012231">
    <property type="protein sequence ID" value="KPM08213.1"/>
    <property type="molecule type" value="Genomic_DNA"/>
</dbReference>
<dbReference type="SMART" id="SM00184">
    <property type="entry name" value="RING"/>
    <property type="match status" value="1"/>
</dbReference>
<comment type="similarity">
    <text evidence="2">Belongs to the RNF10 family.</text>
</comment>
<dbReference type="InterPro" id="IPR017907">
    <property type="entry name" value="Znf_RING_CS"/>
</dbReference>
<feature type="coiled-coil region" evidence="9">
    <location>
        <begin position="251"/>
        <end position="278"/>
    </location>
</feature>
<dbReference type="InterPro" id="IPR001841">
    <property type="entry name" value="Znf_RING"/>
</dbReference>
<dbReference type="PROSITE" id="PS00518">
    <property type="entry name" value="ZF_RING_1"/>
    <property type="match status" value="1"/>
</dbReference>
<feature type="compositionally biased region" description="Acidic residues" evidence="10">
    <location>
        <begin position="533"/>
        <end position="543"/>
    </location>
</feature>
<dbReference type="AlphaFoldDB" id="A0A132ABA9"/>
<evidence type="ECO:0000256" key="9">
    <source>
        <dbReference type="SAM" id="Coils"/>
    </source>
</evidence>
<evidence type="ECO:0000256" key="1">
    <source>
        <dbReference type="ARBA" id="ARBA00004496"/>
    </source>
</evidence>
<protein>
    <recommendedName>
        <fullName evidence="7">E3 ubiquitin-protein ligase RNF10</fullName>
    </recommendedName>
    <alternativeName>
        <fullName evidence="8">RING finger protein 10</fullName>
    </alternativeName>
</protein>
<dbReference type="VEuPathDB" id="VectorBase:SSCA006483"/>
<keyword evidence="3" id="KW-0963">Cytoplasm</keyword>
<proteinExistence type="inferred from homology"/>
<dbReference type="Gene3D" id="3.30.40.10">
    <property type="entry name" value="Zinc/RING finger domain, C3HC4 (zinc finger)"/>
    <property type="match status" value="1"/>
</dbReference>
<sequence length="577" mass="68008">MQNFFKCLILSLSSEQPGPSNQSNRQNRQSNDERRLPKSASRNVTNRIQNGNYHRTREPKNFSRRFDRLASDHRVTEASSHQLQPKCSRNVHERFVHANCQLVIAEKSNLIGQLENPDLFSEWHAIEEVIYSSKTDDLYCPICLHYPIAARMTRCGHIYCLPCILHYLSLCEEKNRPCPICFAEFKQIDLKSVLIQSKTNYLIGQTITFDLMKIRKLSILPVASNQQEQFKYSFNVRNFDERFDRFHKLFLSTRSHKLDVVKREINELENELNHCDKENQSEICFIESALQQLSQKKLELEIDIVETSILDLLNIEKNDLKTNDYIYFYQCSDGQHIYLHSINIRMLKHQFQELRNCPESISGKIVELHYQKITEECRRRFSHLRHLPISCEFIIAEIEFNDAIVSRQTLDQFSREIKSRSRKRNRKDRVQKMRDENIEIENNRKFYNITPPSNFTIVDEDFPEVLDHSNQELAAEISFEEIQPSVIANIENEGKKQSSYANLLSTSKSFQFDKMVRKKPVSEVVKQKKNSSDNDDEEDEELGNADLINDVKLSDYFESCIRIDSRRKDRKKSKKKQ</sequence>
<reference evidence="11 12" key="1">
    <citation type="journal article" date="2015" name="Parasit. Vectors">
        <title>Draft genome of the scabies mite.</title>
        <authorList>
            <person name="Rider S.D.Jr."/>
            <person name="Morgan M.S."/>
            <person name="Arlian L.G."/>
        </authorList>
    </citation>
    <scope>NUCLEOTIDE SEQUENCE [LARGE SCALE GENOMIC DNA]</scope>
    <source>
        <strain evidence="11">Arlian Lab</strain>
    </source>
</reference>
<comment type="subcellular location">
    <subcellularLocation>
        <location evidence="1">Cytoplasm</location>
    </subcellularLocation>
</comment>
<dbReference type="GO" id="GO:0045944">
    <property type="term" value="P:positive regulation of transcription by RNA polymerase II"/>
    <property type="evidence" value="ECO:0007669"/>
    <property type="project" value="TreeGrafter"/>
</dbReference>
<dbReference type="InterPro" id="IPR013083">
    <property type="entry name" value="Znf_RING/FYVE/PHD"/>
</dbReference>
<evidence type="ECO:0000256" key="2">
    <source>
        <dbReference type="ARBA" id="ARBA00008117"/>
    </source>
</evidence>
<evidence type="ECO:0000256" key="5">
    <source>
        <dbReference type="ARBA" id="ARBA00022771"/>
    </source>
</evidence>
<dbReference type="GO" id="GO:0005737">
    <property type="term" value="C:cytoplasm"/>
    <property type="evidence" value="ECO:0007669"/>
    <property type="project" value="UniProtKB-SubCell"/>
</dbReference>
<keyword evidence="4" id="KW-0479">Metal-binding</keyword>
<comment type="caution">
    <text evidence="11">The sequence shown here is derived from an EMBL/GenBank/DDBJ whole genome shotgun (WGS) entry which is preliminary data.</text>
</comment>
<feature type="compositionally biased region" description="Low complexity" evidence="10">
    <location>
        <begin position="20"/>
        <end position="29"/>
    </location>
</feature>